<dbReference type="GO" id="GO:0008270">
    <property type="term" value="F:zinc ion binding"/>
    <property type="evidence" value="ECO:0007669"/>
    <property type="project" value="UniProtKB-KW"/>
</dbReference>
<dbReference type="GO" id="GO:0005737">
    <property type="term" value="C:cytoplasm"/>
    <property type="evidence" value="ECO:0007669"/>
    <property type="project" value="UniProtKB-ARBA"/>
</dbReference>
<dbReference type="SUPFAM" id="SSF57756">
    <property type="entry name" value="Retrovirus zinc finger-like domains"/>
    <property type="match status" value="1"/>
</dbReference>
<protein>
    <submittedName>
        <fullName evidence="6">CCHC-type domain-containing protein</fullName>
    </submittedName>
</protein>
<feature type="compositionally biased region" description="Polar residues" evidence="2">
    <location>
        <begin position="48"/>
        <end position="65"/>
    </location>
</feature>
<dbReference type="AlphaFoldDB" id="A0A0N4XRR7"/>
<dbReference type="CDD" id="cd00303">
    <property type="entry name" value="retropepsin_like"/>
    <property type="match status" value="1"/>
</dbReference>
<keyword evidence="1" id="KW-0862">Zinc</keyword>
<dbReference type="Proteomes" id="UP000271162">
    <property type="component" value="Unassembled WGS sequence"/>
</dbReference>
<evidence type="ECO:0000313" key="5">
    <source>
        <dbReference type="Proteomes" id="UP000271162"/>
    </source>
</evidence>
<keyword evidence="1" id="KW-0863">Zinc-finger</keyword>
<evidence type="ECO:0000256" key="1">
    <source>
        <dbReference type="PROSITE-ProRule" id="PRU00047"/>
    </source>
</evidence>
<dbReference type="GO" id="GO:0019899">
    <property type="term" value="F:enzyme binding"/>
    <property type="evidence" value="ECO:0007669"/>
    <property type="project" value="UniProtKB-ARBA"/>
</dbReference>
<dbReference type="WBParaSite" id="NBR_0000521901-mRNA-1">
    <property type="protein sequence ID" value="NBR_0000521901-mRNA-1"/>
    <property type="gene ID" value="NBR_0000521901"/>
</dbReference>
<reference evidence="6" key="1">
    <citation type="submission" date="2017-02" db="UniProtKB">
        <authorList>
            <consortium name="WormBaseParasite"/>
        </authorList>
    </citation>
    <scope>IDENTIFICATION</scope>
</reference>
<dbReference type="PROSITE" id="PS50158">
    <property type="entry name" value="ZF_CCHC"/>
    <property type="match status" value="1"/>
</dbReference>
<evidence type="ECO:0000259" key="3">
    <source>
        <dbReference type="PROSITE" id="PS50158"/>
    </source>
</evidence>
<keyword evidence="5" id="KW-1185">Reference proteome</keyword>
<evidence type="ECO:0000256" key="2">
    <source>
        <dbReference type="SAM" id="MobiDB-lite"/>
    </source>
</evidence>
<evidence type="ECO:0000313" key="4">
    <source>
        <dbReference type="EMBL" id="VDL68809.1"/>
    </source>
</evidence>
<feature type="domain" description="CCHC-type" evidence="3">
    <location>
        <begin position="68"/>
        <end position="85"/>
    </location>
</feature>
<feature type="region of interest" description="Disordered" evidence="2">
    <location>
        <begin position="1"/>
        <end position="69"/>
    </location>
</feature>
<dbReference type="Pfam" id="PF00098">
    <property type="entry name" value="zf-CCHC"/>
    <property type="match status" value="1"/>
</dbReference>
<name>A0A0N4XRR7_NIPBR</name>
<dbReference type="Gene3D" id="2.40.70.10">
    <property type="entry name" value="Acid Proteases"/>
    <property type="match status" value="1"/>
</dbReference>
<dbReference type="InterPro" id="IPR021109">
    <property type="entry name" value="Peptidase_aspartic_dom_sf"/>
</dbReference>
<dbReference type="InterPro" id="IPR036875">
    <property type="entry name" value="Znf_CCHC_sf"/>
</dbReference>
<sequence length="422" mass="46683">MSYGSGRSEVSGEVTDKRSSVLGVVRPAESRSRNGGTESGNREGPLETRQTMGGNSGKLNQQGDNTPRRCFNCSRFGHISRDCPERNSRVKKIIKNEDVDQRMSQLIEKARSMGVRTTTHDTQTPVGSSPLVGRRVSVVVGVLDTKVPALLDTGSMVSIVPIGVVARARKRGFDVESLELIRSEWQKPVYDASNNRMEFLGAARIEVEMENGMKEKVAFYITDSAEEEILLGTNALENLGVYLQIREPPMVQTNKVPEQSKRVTVAKRVYVPPYGSGVVLAKCENAEEIQQCVIWPTIEGVDAGVCEVRSQQMKIPVVNCSDESMVLGEGEEIGYWGTEKWKQAAEGFKPLMICDNTERTESAEERKALLYEQIKQSAHMEELPADVQEVLDTFPDSFAVSDAELTQTDVVEMDINTGENKP</sequence>
<keyword evidence="1" id="KW-0479">Metal-binding</keyword>
<proteinExistence type="predicted"/>
<accession>A0A0N4XRR7</accession>
<dbReference type="InterPro" id="IPR001878">
    <property type="entry name" value="Znf_CCHC"/>
</dbReference>
<organism evidence="6">
    <name type="scientific">Nippostrongylus brasiliensis</name>
    <name type="common">Rat hookworm</name>
    <dbReference type="NCBI Taxonomy" id="27835"/>
    <lineage>
        <taxon>Eukaryota</taxon>
        <taxon>Metazoa</taxon>
        <taxon>Ecdysozoa</taxon>
        <taxon>Nematoda</taxon>
        <taxon>Chromadorea</taxon>
        <taxon>Rhabditida</taxon>
        <taxon>Rhabditina</taxon>
        <taxon>Rhabditomorpha</taxon>
        <taxon>Strongyloidea</taxon>
        <taxon>Heligmosomidae</taxon>
        <taxon>Nippostrongylus</taxon>
    </lineage>
</organism>
<evidence type="ECO:0000313" key="6">
    <source>
        <dbReference type="WBParaSite" id="NBR_0000521901-mRNA-1"/>
    </source>
</evidence>
<dbReference type="OMA" id="DGRETRW"/>
<dbReference type="STRING" id="27835.A0A0N4XRR7"/>
<gene>
    <name evidence="4" type="ORF">NBR_LOCUS5220</name>
</gene>
<reference evidence="4 5" key="2">
    <citation type="submission" date="2018-11" db="EMBL/GenBank/DDBJ databases">
        <authorList>
            <consortium name="Pathogen Informatics"/>
        </authorList>
    </citation>
    <scope>NUCLEOTIDE SEQUENCE [LARGE SCALE GENOMIC DNA]</scope>
</reference>
<dbReference type="EMBL" id="UYSL01011934">
    <property type="protein sequence ID" value="VDL68809.1"/>
    <property type="molecule type" value="Genomic_DNA"/>
</dbReference>
<dbReference type="SMART" id="SM00343">
    <property type="entry name" value="ZnF_C2HC"/>
    <property type="match status" value="1"/>
</dbReference>
<dbReference type="Gene3D" id="4.10.60.10">
    <property type="entry name" value="Zinc finger, CCHC-type"/>
    <property type="match status" value="1"/>
</dbReference>
<dbReference type="GO" id="GO:0003676">
    <property type="term" value="F:nucleic acid binding"/>
    <property type="evidence" value="ECO:0007669"/>
    <property type="project" value="InterPro"/>
</dbReference>